<evidence type="ECO:0000313" key="2">
    <source>
        <dbReference type="Proteomes" id="UP000215506"/>
    </source>
</evidence>
<protein>
    <recommendedName>
        <fullName evidence="3">Ectoine dioxygenase</fullName>
    </recommendedName>
</protein>
<name>A0A231GZN5_9NOCA</name>
<evidence type="ECO:0008006" key="3">
    <source>
        <dbReference type="Google" id="ProtNLM"/>
    </source>
</evidence>
<gene>
    <name evidence="1" type="ORF">B7C42_05673</name>
</gene>
<organism evidence="1 2">
    <name type="scientific">Nocardia cerradoensis</name>
    <dbReference type="NCBI Taxonomy" id="85688"/>
    <lineage>
        <taxon>Bacteria</taxon>
        <taxon>Bacillati</taxon>
        <taxon>Actinomycetota</taxon>
        <taxon>Actinomycetes</taxon>
        <taxon>Mycobacteriales</taxon>
        <taxon>Nocardiaceae</taxon>
        <taxon>Nocardia</taxon>
    </lineage>
</organism>
<dbReference type="SUPFAM" id="SSF51197">
    <property type="entry name" value="Clavaminate synthase-like"/>
    <property type="match status" value="1"/>
</dbReference>
<dbReference type="Gene3D" id="2.60.120.620">
    <property type="entry name" value="q2cbj1_9rhob like domain"/>
    <property type="match status" value="1"/>
</dbReference>
<dbReference type="EMBL" id="NGAF01000015">
    <property type="protein sequence ID" value="OXR42074.1"/>
    <property type="molecule type" value="Genomic_DNA"/>
</dbReference>
<dbReference type="PANTHER" id="PTHR20883">
    <property type="entry name" value="PHYTANOYL-COA DIOXYGENASE DOMAIN CONTAINING 1"/>
    <property type="match status" value="1"/>
</dbReference>
<dbReference type="Proteomes" id="UP000215506">
    <property type="component" value="Unassembled WGS sequence"/>
</dbReference>
<proteinExistence type="predicted"/>
<comment type="caution">
    <text evidence="1">The sequence shown here is derived from an EMBL/GenBank/DDBJ whole genome shotgun (WGS) entry which is preliminary data.</text>
</comment>
<dbReference type="Pfam" id="PF05721">
    <property type="entry name" value="PhyH"/>
    <property type="match status" value="1"/>
</dbReference>
<dbReference type="GO" id="GO:0005506">
    <property type="term" value="F:iron ion binding"/>
    <property type="evidence" value="ECO:0007669"/>
    <property type="project" value="UniProtKB-ARBA"/>
</dbReference>
<accession>A0A231GZN5</accession>
<dbReference type="PANTHER" id="PTHR20883:SF46">
    <property type="entry name" value="PHYTANOYL-COA HYDROXYLASE"/>
    <property type="match status" value="1"/>
</dbReference>
<dbReference type="AlphaFoldDB" id="A0A231GZN5"/>
<dbReference type="RefSeq" id="WP_094027095.1">
    <property type="nucleotide sequence ID" value="NZ_NGAF01000015.1"/>
</dbReference>
<keyword evidence="2" id="KW-1185">Reference proteome</keyword>
<dbReference type="GO" id="GO:0016706">
    <property type="term" value="F:2-oxoglutarate-dependent dioxygenase activity"/>
    <property type="evidence" value="ECO:0007669"/>
    <property type="project" value="UniProtKB-ARBA"/>
</dbReference>
<sequence>MSDSSAPASTHPSWERDGICLMENAISGGDLDRLQRWVSELEAEPGTTDGLLQYDEKTADGSMRRCRTENFVPFHEGLRTLLTAGDIPRIASELLGEQAVLYKEKLNYKAPQGAGFRPHQDAVAYPNVQQTLACMVAVDDASVTNGCLEIVRGAHHEQLPTDETGCIDPAIAATMSWEPLPVSAGSLLWFHCWVPHRSGANTTTATRRAIYLTYNRISDGDLRADYYSGKLAELRTQPERLSLIAHFAGQSSPSTEIRS</sequence>
<evidence type="ECO:0000313" key="1">
    <source>
        <dbReference type="EMBL" id="OXR42074.1"/>
    </source>
</evidence>
<reference evidence="1 2" key="1">
    <citation type="submission" date="2017-07" db="EMBL/GenBank/DDBJ databases">
        <title>First draft Genome Sequence of Nocardia cerradoensis isolated from human infection.</title>
        <authorList>
            <person name="Carrasco G."/>
        </authorList>
    </citation>
    <scope>NUCLEOTIDE SEQUENCE [LARGE SCALE GENOMIC DNA]</scope>
    <source>
        <strain evidence="1 2">CNM20130759</strain>
    </source>
</reference>
<dbReference type="InterPro" id="IPR008775">
    <property type="entry name" value="Phytyl_CoA_dOase-like"/>
</dbReference>